<dbReference type="InterPro" id="IPR006461">
    <property type="entry name" value="PLAC_motif_containing"/>
</dbReference>
<reference evidence="2" key="1">
    <citation type="journal article" date="2020" name="Nat. Commun.">
        <title>Genome sequence of the cluster root forming white lupin.</title>
        <authorList>
            <person name="Hufnagel B."/>
            <person name="Marques A."/>
            <person name="Soriano A."/>
            <person name="Marques L."/>
            <person name="Divol F."/>
            <person name="Doumas P."/>
            <person name="Sallet E."/>
            <person name="Mancinotti D."/>
            <person name="Carrere S."/>
            <person name="Marande W."/>
            <person name="Arribat S."/>
            <person name="Keller J."/>
            <person name="Huneau C."/>
            <person name="Blein T."/>
            <person name="Aime D."/>
            <person name="Laguerre M."/>
            <person name="Taylor J."/>
            <person name="Schubert V."/>
            <person name="Nelson M."/>
            <person name="Geu-Flores F."/>
            <person name="Crespi M."/>
            <person name="Gallardo-Guerrero K."/>
            <person name="Delaux P.-M."/>
            <person name="Salse J."/>
            <person name="Berges H."/>
            <person name="Guyot R."/>
            <person name="Gouzy J."/>
            <person name="Peret B."/>
        </authorList>
    </citation>
    <scope>NUCLEOTIDE SEQUENCE [LARGE SCALE GENOMIC DNA]</scope>
    <source>
        <strain evidence="2">cv. Amiga</strain>
    </source>
</reference>
<proteinExistence type="predicted"/>
<gene>
    <name evidence="1" type="ORF">Lalb_Chr05g0222321</name>
</gene>
<dbReference type="NCBIfam" id="TIGR01571">
    <property type="entry name" value="A_thal_Cys_rich"/>
    <property type="match status" value="1"/>
</dbReference>
<dbReference type="OrthoDB" id="1045822at2759"/>
<name>A0A6A4QIX5_LUPAL</name>
<sequence length="189" mass="20889">MYQQVSGQAKQVPENESAATGYSTSYSSSAPYSTDSYSYQQPSLPLPKPPVDWSTGLCDCFSDFKNCCITCWCPCITFGQVAEIVDKGSTSCGASGALYTLICCVNCCGCFYSCFYRSKMRQQNNLKGNNCLDCFTHCFCETCALCQEYRELENRGFDMIIGWHGNVEQRSRGVAMSVTAPTVEEGMSR</sequence>
<keyword evidence="2" id="KW-1185">Reference proteome</keyword>
<dbReference type="PANTHER" id="PTHR15907">
    <property type="entry name" value="DUF614 FAMILY PROTEIN-RELATED"/>
    <property type="match status" value="1"/>
</dbReference>
<organism evidence="1 2">
    <name type="scientific">Lupinus albus</name>
    <name type="common">White lupine</name>
    <name type="synonym">Lupinus termis</name>
    <dbReference type="NCBI Taxonomy" id="3870"/>
    <lineage>
        <taxon>Eukaryota</taxon>
        <taxon>Viridiplantae</taxon>
        <taxon>Streptophyta</taxon>
        <taxon>Embryophyta</taxon>
        <taxon>Tracheophyta</taxon>
        <taxon>Spermatophyta</taxon>
        <taxon>Magnoliopsida</taxon>
        <taxon>eudicotyledons</taxon>
        <taxon>Gunneridae</taxon>
        <taxon>Pentapetalae</taxon>
        <taxon>rosids</taxon>
        <taxon>fabids</taxon>
        <taxon>Fabales</taxon>
        <taxon>Fabaceae</taxon>
        <taxon>Papilionoideae</taxon>
        <taxon>50 kb inversion clade</taxon>
        <taxon>genistoids sensu lato</taxon>
        <taxon>core genistoids</taxon>
        <taxon>Genisteae</taxon>
        <taxon>Lupinus</taxon>
    </lineage>
</organism>
<dbReference type="AlphaFoldDB" id="A0A6A4QIX5"/>
<protein>
    <submittedName>
        <fullName evidence="1">Putative PLAC8 motif-containing protein</fullName>
    </submittedName>
</protein>
<evidence type="ECO:0000313" key="2">
    <source>
        <dbReference type="Proteomes" id="UP000447434"/>
    </source>
</evidence>
<comment type="caution">
    <text evidence="1">The sequence shown here is derived from an EMBL/GenBank/DDBJ whole genome shotgun (WGS) entry which is preliminary data.</text>
</comment>
<evidence type="ECO:0000313" key="1">
    <source>
        <dbReference type="EMBL" id="KAE9613900.1"/>
    </source>
</evidence>
<accession>A0A6A4QIX5</accession>
<dbReference type="EMBL" id="WOCE01000005">
    <property type="protein sequence ID" value="KAE9613900.1"/>
    <property type="molecule type" value="Genomic_DNA"/>
</dbReference>
<dbReference type="Pfam" id="PF04749">
    <property type="entry name" value="PLAC8"/>
    <property type="match status" value="1"/>
</dbReference>
<dbReference type="Proteomes" id="UP000447434">
    <property type="component" value="Chromosome 5"/>
</dbReference>